<dbReference type="SMART" id="SM00066">
    <property type="entry name" value="GAL4"/>
    <property type="match status" value="1"/>
</dbReference>
<sequence>MSHLVSAEMDAGPSRHAHAHTHTHVSRLTATESAAMAAAAAARTHAGVKRRRKMRYSRSRTGCLTCRQRKVKCDEAKPVCEKCLDLEKTCVWPDTPFMPFKPAKTSAQGTIPRQRQGAERSSSRSESPADSVSPPQHADQSWFEPLISAPDEQEEEGGQAEAADGGEGETLILSSMSSSSPDLFGQFVQTPVSEADNLISTIVDALRTGSGGGGTMAHANAGALTTTAHSAHAATHTVHPLFRADTAASFLTSPRRSTPQVILGPLLSIPDVSSLPSTSTSVSMDTATLALRRGVIQMSAPSPSSNLDSMVLGSIPAPLAPPSDPISNAFPSAANRRLFHQFFNMTSSIVVAMGNRANSSNQSKNPFLAVSLPLILLDVDSPARAAFRLGVLSLGAAHLHHSYMGSSAEHSQQMLVETTSAKRQAGAHMILSLSKEGDKNIDLLLATCMAVKTRDVLMADKSWKQNLDFAIRMMYKRGGPAALLAEDPVNFGRRFVIEQLTTTDVFSTFTTGEEPLLLGENAPWWFEFDKTAVSDWQWEAYERQFGMSREMLELVARCRVIVYRKVRLGTAFPGDTGTENIGDTIDQDAYAMIEQLKLWSITQLNVPQKSRVLIGDSAYRYAMMIMLYTEVLNLPASDERIQTAVHCVLELCSEISMEPVMLVWPLLIAGACATASDRQWIRDLFNIFKDEYCSDLQAGQKLLTEQWLRIDDGRGFTLWPQLMKEIDLQVLLI</sequence>
<dbReference type="PROSITE" id="PS50048">
    <property type="entry name" value="ZN2_CY6_FUNGAL_2"/>
    <property type="match status" value="1"/>
</dbReference>
<dbReference type="GO" id="GO:0008270">
    <property type="term" value="F:zinc ion binding"/>
    <property type="evidence" value="ECO:0007669"/>
    <property type="project" value="InterPro"/>
</dbReference>
<evidence type="ECO:0000259" key="4">
    <source>
        <dbReference type="PROSITE" id="PS50048"/>
    </source>
</evidence>
<evidence type="ECO:0000256" key="3">
    <source>
        <dbReference type="SAM" id="MobiDB-lite"/>
    </source>
</evidence>
<dbReference type="InterPro" id="IPR021858">
    <property type="entry name" value="Fun_TF"/>
</dbReference>
<comment type="subcellular location">
    <subcellularLocation>
        <location evidence="1">Nucleus</location>
    </subcellularLocation>
</comment>
<gene>
    <name evidence="5" type="primary">ECM22_1</name>
    <name evidence="5" type="ORF">LOC62_04G006402</name>
</gene>
<dbReference type="GeneID" id="87809625"/>
<keyword evidence="2" id="KW-0539">Nucleus</keyword>
<dbReference type="InterPro" id="IPR036864">
    <property type="entry name" value="Zn2-C6_fun-type_DNA-bd_sf"/>
</dbReference>
<dbReference type="GO" id="GO:0000981">
    <property type="term" value="F:DNA-binding transcription factor activity, RNA polymerase II-specific"/>
    <property type="evidence" value="ECO:0007669"/>
    <property type="project" value="InterPro"/>
</dbReference>
<dbReference type="Gene3D" id="4.10.240.10">
    <property type="entry name" value="Zn(2)-C6 fungal-type DNA-binding domain"/>
    <property type="match status" value="1"/>
</dbReference>
<dbReference type="SUPFAM" id="SSF57701">
    <property type="entry name" value="Zn2/Cys6 DNA-binding domain"/>
    <property type="match status" value="1"/>
</dbReference>
<proteinExistence type="predicted"/>
<dbReference type="Proteomes" id="UP000827549">
    <property type="component" value="Chromosome 4"/>
</dbReference>
<reference evidence="5" key="1">
    <citation type="submission" date="2023-10" db="EMBL/GenBank/DDBJ databases">
        <authorList>
            <person name="Noh H."/>
        </authorList>
    </citation>
    <scope>NUCLEOTIDE SEQUENCE</scope>
    <source>
        <strain evidence="5">DUCC4014</strain>
    </source>
</reference>
<evidence type="ECO:0000313" key="6">
    <source>
        <dbReference type="Proteomes" id="UP000827549"/>
    </source>
</evidence>
<dbReference type="PANTHER" id="PTHR37534">
    <property type="entry name" value="TRANSCRIPTIONAL ACTIVATOR PROTEIN UGA3"/>
    <property type="match status" value="1"/>
</dbReference>
<dbReference type="InterPro" id="IPR001138">
    <property type="entry name" value="Zn2Cys6_DnaBD"/>
</dbReference>
<dbReference type="RefSeq" id="XP_062628954.1">
    <property type="nucleotide sequence ID" value="XM_062772970.1"/>
</dbReference>
<feature type="region of interest" description="Disordered" evidence="3">
    <location>
        <begin position="1"/>
        <end position="21"/>
    </location>
</feature>
<dbReference type="CDD" id="cd00067">
    <property type="entry name" value="GAL4"/>
    <property type="match status" value="1"/>
</dbReference>
<feature type="region of interest" description="Disordered" evidence="3">
    <location>
        <begin position="97"/>
        <end position="138"/>
    </location>
</feature>
<dbReference type="Pfam" id="PF11951">
    <property type="entry name" value="Fungal_trans_2"/>
    <property type="match status" value="1"/>
</dbReference>
<protein>
    <submittedName>
        <fullName evidence="5">Sterol regulatory element-binding protein ECM22</fullName>
    </submittedName>
</protein>
<name>A0AAF0YBH8_9TREE</name>
<feature type="domain" description="Zn(2)-C6 fungal-type" evidence="4">
    <location>
        <begin position="62"/>
        <end position="92"/>
    </location>
</feature>
<dbReference type="GO" id="GO:0005634">
    <property type="term" value="C:nucleus"/>
    <property type="evidence" value="ECO:0007669"/>
    <property type="project" value="UniProtKB-SubCell"/>
</dbReference>
<dbReference type="PANTHER" id="PTHR37534:SF20">
    <property type="entry name" value="PRO1A C6 ZINK-FINGER PROTEIN"/>
    <property type="match status" value="1"/>
</dbReference>
<dbReference type="Pfam" id="PF00172">
    <property type="entry name" value="Zn_clus"/>
    <property type="match status" value="1"/>
</dbReference>
<evidence type="ECO:0000256" key="2">
    <source>
        <dbReference type="ARBA" id="ARBA00023242"/>
    </source>
</evidence>
<evidence type="ECO:0000256" key="1">
    <source>
        <dbReference type="ARBA" id="ARBA00004123"/>
    </source>
</evidence>
<dbReference type="EMBL" id="CP086717">
    <property type="protein sequence ID" value="WOO82922.1"/>
    <property type="molecule type" value="Genomic_DNA"/>
</dbReference>
<dbReference type="AlphaFoldDB" id="A0AAF0YBH8"/>
<keyword evidence="6" id="KW-1185">Reference proteome</keyword>
<accession>A0AAF0YBH8</accession>
<evidence type="ECO:0000313" key="5">
    <source>
        <dbReference type="EMBL" id="WOO82922.1"/>
    </source>
</evidence>
<feature type="compositionally biased region" description="Low complexity" evidence="3">
    <location>
        <begin position="124"/>
        <end position="134"/>
    </location>
</feature>
<dbReference type="PROSITE" id="PS00463">
    <property type="entry name" value="ZN2_CY6_FUNGAL_1"/>
    <property type="match status" value="1"/>
</dbReference>
<organism evidence="5 6">
    <name type="scientific">Vanrija pseudolonga</name>
    <dbReference type="NCBI Taxonomy" id="143232"/>
    <lineage>
        <taxon>Eukaryota</taxon>
        <taxon>Fungi</taxon>
        <taxon>Dikarya</taxon>
        <taxon>Basidiomycota</taxon>
        <taxon>Agaricomycotina</taxon>
        <taxon>Tremellomycetes</taxon>
        <taxon>Trichosporonales</taxon>
        <taxon>Trichosporonaceae</taxon>
        <taxon>Vanrija</taxon>
    </lineage>
</organism>